<dbReference type="PANTHER" id="PTHR12128:SF67">
    <property type="entry name" value="BLR3884 PROTEIN"/>
    <property type="match status" value="1"/>
</dbReference>
<dbReference type="InterPro" id="IPR002220">
    <property type="entry name" value="DapA-like"/>
</dbReference>
<dbReference type="Gene3D" id="3.20.20.70">
    <property type="entry name" value="Aldolase class I"/>
    <property type="match status" value="1"/>
</dbReference>
<comment type="caution">
    <text evidence="5">The sequence shown here is derived from an EMBL/GenBank/DDBJ whole genome shotgun (WGS) entry which is preliminary data.</text>
</comment>
<feature type="active site" description="Schiff-base intermediate with substrate" evidence="3">
    <location>
        <position position="173"/>
    </location>
</feature>
<name>A0A2A7SJ99_BURGA</name>
<evidence type="ECO:0000256" key="3">
    <source>
        <dbReference type="PIRSR" id="PIRSR001365-1"/>
    </source>
</evidence>
<comment type="similarity">
    <text evidence="2">Belongs to the DapA family.</text>
</comment>
<dbReference type="Pfam" id="PF00701">
    <property type="entry name" value="DHDPS"/>
    <property type="match status" value="1"/>
</dbReference>
<evidence type="ECO:0000256" key="4">
    <source>
        <dbReference type="PIRSR" id="PIRSR001365-2"/>
    </source>
</evidence>
<evidence type="ECO:0000256" key="2">
    <source>
        <dbReference type="PIRNR" id="PIRNR001365"/>
    </source>
</evidence>
<dbReference type="PRINTS" id="PR00146">
    <property type="entry name" value="DHPICSNTHASE"/>
</dbReference>
<proteinExistence type="inferred from homology"/>
<feature type="active site" description="Proton donor/acceptor" evidence="3">
    <location>
        <position position="143"/>
    </location>
</feature>
<dbReference type="PIRSF" id="PIRSF001365">
    <property type="entry name" value="DHDPS"/>
    <property type="match status" value="1"/>
</dbReference>
<dbReference type="AlphaFoldDB" id="A0A2A7SJ99"/>
<evidence type="ECO:0000313" key="5">
    <source>
        <dbReference type="EMBL" id="PEH43513.1"/>
    </source>
</evidence>
<feature type="binding site" evidence="4">
    <location>
        <position position="216"/>
    </location>
    <ligand>
        <name>pyruvate</name>
        <dbReference type="ChEBI" id="CHEBI:15361"/>
    </ligand>
</feature>
<dbReference type="PANTHER" id="PTHR12128">
    <property type="entry name" value="DIHYDRODIPICOLINATE SYNTHASE"/>
    <property type="match status" value="1"/>
</dbReference>
<organism evidence="5 6">
    <name type="scientific">Burkholderia gladioli</name>
    <name type="common">Pseudomonas marginata</name>
    <name type="synonym">Phytomonas marginata</name>
    <dbReference type="NCBI Taxonomy" id="28095"/>
    <lineage>
        <taxon>Bacteria</taxon>
        <taxon>Pseudomonadati</taxon>
        <taxon>Pseudomonadota</taxon>
        <taxon>Betaproteobacteria</taxon>
        <taxon>Burkholderiales</taxon>
        <taxon>Burkholderiaceae</taxon>
        <taxon>Burkholderia</taxon>
    </lineage>
</organism>
<dbReference type="InterPro" id="IPR013785">
    <property type="entry name" value="Aldolase_TIM"/>
</dbReference>
<dbReference type="CDD" id="cd00408">
    <property type="entry name" value="DHDPS-like"/>
    <property type="match status" value="1"/>
</dbReference>
<keyword evidence="1 2" id="KW-0456">Lyase</keyword>
<evidence type="ECO:0000256" key="1">
    <source>
        <dbReference type="ARBA" id="ARBA00023239"/>
    </source>
</evidence>
<reference evidence="6" key="1">
    <citation type="submission" date="2017-09" db="EMBL/GenBank/DDBJ databases">
        <title>FDA dAtabase for Regulatory Grade micrObial Sequences (FDA-ARGOS): Supporting development and validation of Infectious Disease Dx tests.</title>
        <authorList>
            <person name="Minogue T."/>
            <person name="Wolcott M."/>
            <person name="Wasieloski L."/>
            <person name="Aguilar W."/>
            <person name="Moore D."/>
            <person name="Tallon L."/>
            <person name="Sadzewicz L."/>
            <person name="Ott S."/>
            <person name="Zhao X."/>
            <person name="Nagaraj S."/>
            <person name="Vavikolanu K."/>
            <person name="Aluvathingal J."/>
            <person name="Nadendla S."/>
            <person name="Sichtig H."/>
        </authorList>
    </citation>
    <scope>NUCLEOTIDE SEQUENCE [LARGE SCALE GENOMIC DNA]</scope>
    <source>
        <strain evidence="6">FDAARGOS_390</strain>
    </source>
</reference>
<dbReference type="GO" id="GO:0008840">
    <property type="term" value="F:4-hydroxy-tetrahydrodipicolinate synthase activity"/>
    <property type="evidence" value="ECO:0007669"/>
    <property type="project" value="TreeGrafter"/>
</dbReference>
<dbReference type="RefSeq" id="WP_098153104.1">
    <property type="nucleotide sequence ID" value="NZ_CP065596.1"/>
</dbReference>
<protein>
    <submittedName>
        <fullName evidence="5">Dihydrodipicolinate synthase family protein</fullName>
    </submittedName>
</protein>
<accession>A0A2A7SJ99</accession>
<gene>
    <name evidence="5" type="ORF">CRM94_15905</name>
</gene>
<sequence length="315" mass="33083">MNASSLPRLRGVLAPVLTPFREDLAPDAEAFVEHCRWLVASGAGLAIFGTNSEANSLSVGERIELTEALLAAGVPAARMMPGTGTSALPDTVRLTRHAVRAGAAGVLMLPPFFYKPLGEDGLFAYYSEVIERVGDARLALYLYHIPALSGVPITLALIERLVRRYPKTIAGVKDSSGDWDNTRAMIERFAADGLDIFPASEALLGAALPIGGAGCISATANLNPAAIARLCALGGDGGAQARAQQQAVTAIRQIFQSRPMIPAMKATLAHWRGAERWRIVRPPLTALDAAAAAQLQAELDAAGFAMPGVAPAQRA</sequence>
<evidence type="ECO:0000313" key="6">
    <source>
        <dbReference type="Proteomes" id="UP000220629"/>
    </source>
</evidence>
<dbReference type="Proteomes" id="UP000220629">
    <property type="component" value="Unassembled WGS sequence"/>
</dbReference>
<dbReference type="EMBL" id="PDDY01000001">
    <property type="protein sequence ID" value="PEH43513.1"/>
    <property type="molecule type" value="Genomic_DNA"/>
</dbReference>
<dbReference type="SUPFAM" id="SSF51569">
    <property type="entry name" value="Aldolase"/>
    <property type="match status" value="1"/>
</dbReference>
<dbReference type="SMART" id="SM01130">
    <property type="entry name" value="DHDPS"/>
    <property type="match status" value="1"/>
</dbReference>